<evidence type="ECO:0000256" key="1">
    <source>
        <dbReference type="SAM" id="MobiDB-lite"/>
    </source>
</evidence>
<dbReference type="AlphaFoldDB" id="A0A3P3YEK7"/>
<proteinExistence type="predicted"/>
<feature type="region of interest" description="Disordered" evidence="1">
    <location>
        <begin position="36"/>
        <end position="159"/>
    </location>
</feature>
<evidence type="ECO:0000313" key="3">
    <source>
        <dbReference type="Proteomes" id="UP000290189"/>
    </source>
</evidence>
<evidence type="ECO:0000313" key="2">
    <source>
        <dbReference type="EMBL" id="SPQ98584.1"/>
    </source>
</evidence>
<gene>
    <name evidence="2" type="ORF">PLBR_LOCUS5799</name>
</gene>
<feature type="compositionally biased region" description="Basic residues" evidence="1">
    <location>
        <begin position="108"/>
        <end position="121"/>
    </location>
</feature>
<keyword evidence="2" id="KW-0496">Mitochondrion</keyword>
<sequence length="159" mass="18096">MATAMSARLRASTDEESFYEFQAWSNVLRQRLIAEEKRVRDQGVRERMKQRAEQRLMRRLSEDRAEGEASISRNGELSSVPNGYASESSGHESDSEPSADEGSERNRVRNRPTVRKRKLLRKPNQTPKKAPRPIAPSMLLDPVRAPRRLDSSATCCTLL</sequence>
<reference evidence="2 3" key="1">
    <citation type="submission" date="2018-03" db="EMBL/GenBank/DDBJ databases">
        <authorList>
            <person name="Fogelqvist J."/>
        </authorList>
    </citation>
    <scope>NUCLEOTIDE SEQUENCE [LARGE SCALE GENOMIC DNA]</scope>
</reference>
<protein>
    <submittedName>
        <fullName evidence="2">Uncharacterized protein</fullName>
    </submittedName>
</protein>
<feature type="compositionally biased region" description="Polar residues" evidence="1">
    <location>
        <begin position="71"/>
        <end position="88"/>
    </location>
</feature>
<dbReference type="EMBL" id="OVEO01000010">
    <property type="protein sequence ID" value="SPQ98584.1"/>
    <property type="molecule type" value="Genomic_DNA"/>
</dbReference>
<name>A0A3P3YEK7_PLABS</name>
<feature type="compositionally biased region" description="Basic and acidic residues" evidence="1">
    <location>
        <begin position="36"/>
        <end position="67"/>
    </location>
</feature>
<dbReference type="Proteomes" id="UP000290189">
    <property type="component" value="Unassembled WGS sequence"/>
</dbReference>
<geneLocation type="mitochondrion" evidence="2"/>
<accession>A0A3P3YEK7</accession>
<organism evidence="2 3">
    <name type="scientific">Plasmodiophora brassicae</name>
    <name type="common">Clubroot disease agent</name>
    <dbReference type="NCBI Taxonomy" id="37360"/>
    <lineage>
        <taxon>Eukaryota</taxon>
        <taxon>Sar</taxon>
        <taxon>Rhizaria</taxon>
        <taxon>Endomyxa</taxon>
        <taxon>Phytomyxea</taxon>
        <taxon>Plasmodiophorida</taxon>
        <taxon>Plasmodiophoridae</taxon>
        <taxon>Plasmodiophora</taxon>
    </lineage>
</organism>